<evidence type="ECO:0000313" key="2">
    <source>
        <dbReference type="Proteomes" id="UP000826212"/>
    </source>
</evidence>
<keyword evidence="1" id="KW-0067">ATP-binding</keyword>
<protein>
    <submittedName>
        <fullName evidence="1">DEAD/DEAH box helicase</fullName>
    </submittedName>
</protein>
<organism evidence="1 2">
    <name type="scientific">Halosquirtibacter laminarini</name>
    <dbReference type="NCBI Taxonomy" id="3374600"/>
    <lineage>
        <taxon>Bacteria</taxon>
        <taxon>Pseudomonadati</taxon>
        <taxon>Bacteroidota</taxon>
        <taxon>Bacteroidia</taxon>
        <taxon>Marinilabiliales</taxon>
        <taxon>Prolixibacteraceae</taxon>
        <taxon>Halosquirtibacter</taxon>
    </lineage>
</organism>
<gene>
    <name evidence="1" type="ORF">K4L44_07565</name>
</gene>
<name>A0AC61NPP5_9BACT</name>
<proteinExistence type="predicted"/>
<accession>A0AC61NPP5</accession>
<keyword evidence="1" id="KW-0547">Nucleotide-binding</keyword>
<keyword evidence="1" id="KW-0378">Hydrolase</keyword>
<dbReference type="Proteomes" id="UP000826212">
    <property type="component" value="Chromosome"/>
</dbReference>
<keyword evidence="2" id="KW-1185">Reference proteome</keyword>
<sequence length="440" mass="50465">MRFEDLNLSNPILNALNEREFTTPTPIQERVFSKFMSGVDFLGIAQTGTGKTLAYLLPALRLWKFTKSPLPQVLIVVPTRELVIQVVEEIEKLTPYMNVHPVGVYGGANINTQAQTIMQGLDFLVATPGRLLDLILNGVLNTKNIRKFIIDEVDEMLDLGFRPQLTRLMDLLPEQRQNVMFSATMTEEVETFIQEYFGAVDRVEAAPVGTPLANINQTLYEIPNFNTKRNLLRILLENDEMKKVMIFVSNKRMADTLYDELIIDYPEVLGVIHSNKAQNNRFNTVKDFKEDRLQYLIATDVVARGIDIEGVTHVINFDIPEVPENYMHRIGRTGRADKRGESIAFVGDRERDFMAAVETFMSKKVDRVPNPEDLVYSDVLVDAEKPVIKMKNIFVKQKKREVGPAFHEKKLKNQKVNMKKTRAEKMKEKYKKPKTRGQKQ</sequence>
<keyword evidence="1" id="KW-0347">Helicase</keyword>
<evidence type="ECO:0000313" key="1">
    <source>
        <dbReference type="EMBL" id="QZE15680.1"/>
    </source>
</evidence>
<dbReference type="EMBL" id="CP081303">
    <property type="protein sequence ID" value="QZE15680.1"/>
    <property type="molecule type" value="Genomic_DNA"/>
</dbReference>
<reference evidence="1" key="1">
    <citation type="submission" date="2021-08" db="EMBL/GenBank/DDBJ databases">
        <title>Novel anaerobic bacterium isolated from sea squirt in East Sea, Republic of Korea.</title>
        <authorList>
            <person name="Nguyen T.H."/>
            <person name="Li Z."/>
            <person name="Lee Y.-J."/>
            <person name="Ko J."/>
            <person name="Kim S.-G."/>
        </authorList>
    </citation>
    <scope>NUCLEOTIDE SEQUENCE</scope>
    <source>
        <strain evidence="1">KCTC 25031</strain>
    </source>
</reference>